<dbReference type="GO" id="GO:0032259">
    <property type="term" value="P:methylation"/>
    <property type="evidence" value="ECO:0007669"/>
    <property type="project" value="UniProtKB-KW"/>
</dbReference>
<dbReference type="Proteomes" id="UP000477070">
    <property type="component" value="Unassembled WGS sequence"/>
</dbReference>
<reference evidence="2 3" key="1">
    <citation type="submission" date="2019-12" db="EMBL/GenBank/DDBJ databases">
        <title>Multi-Generational Helicobacter saguini Isolates.</title>
        <authorList>
            <person name="Mannion A."/>
            <person name="Shen Z."/>
            <person name="Fox J.G."/>
        </authorList>
    </citation>
    <scope>NUCLEOTIDE SEQUENCE [LARGE SCALE GENOMIC DNA]</scope>
    <source>
        <strain evidence="3">16-048 (F4)</strain>
    </source>
</reference>
<organism evidence="2 3">
    <name type="scientific">Helicobacter saguini</name>
    <dbReference type="NCBI Taxonomy" id="1548018"/>
    <lineage>
        <taxon>Bacteria</taxon>
        <taxon>Pseudomonadati</taxon>
        <taxon>Campylobacterota</taxon>
        <taxon>Epsilonproteobacteria</taxon>
        <taxon>Campylobacterales</taxon>
        <taxon>Helicobacteraceae</taxon>
        <taxon>Helicobacter</taxon>
    </lineage>
</organism>
<dbReference type="NCBIfam" id="TIGR01444">
    <property type="entry name" value="fkbM_fam"/>
    <property type="match status" value="1"/>
</dbReference>
<evidence type="ECO:0000259" key="1">
    <source>
        <dbReference type="Pfam" id="PF05050"/>
    </source>
</evidence>
<dbReference type="Gene3D" id="3.40.50.150">
    <property type="entry name" value="Vaccinia Virus protein VP39"/>
    <property type="match status" value="1"/>
</dbReference>
<dbReference type="GO" id="GO:0008168">
    <property type="term" value="F:methyltransferase activity"/>
    <property type="evidence" value="ECO:0007669"/>
    <property type="project" value="UniProtKB-KW"/>
</dbReference>
<comment type="caution">
    <text evidence="2">The sequence shown here is derived from an EMBL/GenBank/DDBJ whole genome shotgun (WGS) entry which is preliminary data.</text>
</comment>
<name>A0A6L7D7L7_9HELI</name>
<gene>
    <name evidence="2" type="ORF">DCO61_00500</name>
</gene>
<dbReference type="EMBL" id="QBIU01000001">
    <property type="protein sequence ID" value="MWV68550.1"/>
    <property type="molecule type" value="Genomic_DNA"/>
</dbReference>
<sequence>MMYRFSLSRLFNRLASLFVFDRQKRHELRAKYDDNIRGGVRLTRSGAFINEFRLNTESNFALLSNALADKHGLGMLNLMLHTTHVPPQYYDIFYKAYYARENTQNLVFIDCGVWAGQVVDLGLHVGAKVYAFEPNKYLAPLLRKKYAENADVIFYQKAVGVGNFHTKFSEFNTLSQGNTITIDSRNDIESNANFYDVEVVDLCEIIEGQILKAHDKIYFLKLDIEGAEFEIMDKLIDKKLYEKIDHIACETHERYYMDGDFKIANLKEKIQKNNIKNIFLDWI</sequence>
<dbReference type="InterPro" id="IPR006342">
    <property type="entry name" value="FkbM_mtfrase"/>
</dbReference>
<dbReference type="AlphaFoldDB" id="A0A6L7D7L7"/>
<dbReference type="SUPFAM" id="SSF53335">
    <property type="entry name" value="S-adenosyl-L-methionine-dependent methyltransferases"/>
    <property type="match status" value="1"/>
</dbReference>
<keyword evidence="2" id="KW-0489">Methyltransferase</keyword>
<evidence type="ECO:0000313" key="3">
    <source>
        <dbReference type="Proteomes" id="UP000477070"/>
    </source>
</evidence>
<dbReference type="RefSeq" id="WP_118949022.1">
    <property type="nucleotide sequence ID" value="NZ_QBIU01000001.1"/>
</dbReference>
<evidence type="ECO:0000313" key="2">
    <source>
        <dbReference type="EMBL" id="MWV68550.1"/>
    </source>
</evidence>
<accession>A0A6L7D7L7</accession>
<protein>
    <submittedName>
        <fullName evidence="2">FkbM family methyltransferase</fullName>
    </submittedName>
</protein>
<feature type="domain" description="Methyltransferase FkbM" evidence="1">
    <location>
        <begin position="126"/>
        <end position="256"/>
    </location>
</feature>
<keyword evidence="2" id="KW-0808">Transferase</keyword>
<dbReference type="Pfam" id="PF05050">
    <property type="entry name" value="Methyltransf_21"/>
    <property type="match status" value="1"/>
</dbReference>
<proteinExistence type="predicted"/>
<dbReference type="InterPro" id="IPR029063">
    <property type="entry name" value="SAM-dependent_MTases_sf"/>
</dbReference>